<evidence type="ECO:0000313" key="3">
    <source>
        <dbReference type="Proteomes" id="UP000276776"/>
    </source>
</evidence>
<dbReference type="AlphaFoldDB" id="A0A0N5CUL2"/>
<dbReference type="EMBL" id="UYYF01004271">
    <property type="protein sequence ID" value="VDN00987.1"/>
    <property type="molecule type" value="Genomic_DNA"/>
</dbReference>
<dbReference type="WBParaSite" id="TCLT_0000396001-mRNA-1">
    <property type="protein sequence ID" value="TCLT_0000396001-mRNA-1"/>
    <property type="gene ID" value="TCLT_0000396001"/>
</dbReference>
<evidence type="ECO:0000256" key="1">
    <source>
        <dbReference type="SAM" id="MobiDB-lite"/>
    </source>
</evidence>
<keyword evidence="3" id="KW-1185">Reference proteome</keyword>
<name>A0A0N5CUL2_THECL</name>
<reference evidence="4" key="1">
    <citation type="submission" date="2017-02" db="UniProtKB">
        <authorList>
            <consortium name="WormBaseParasite"/>
        </authorList>
    </citation>
    <scope>IDENTIFICATION</scope>
</reference>
<evidence type="ECO:0000313" key="2">
    <source>
        <dbReference type="EMBL" id="VDN00987.1"/>
    </source>
</evidence>
<reference evidence="2 3" key="2">
    <citation type="submission" date="2018-11" db="EMBL/GenBank/DDBJ databases">
        <authorList>
            <consortium name="Pathogen Informatics"/>
        </authorList>
    </citation>
    <scope>NUCLEOTIDE SEQUENCE [LARGE SCALE GENOMIC DNA]</scope>
</reference>
<gene>
    <name evidence="2" type="ORF">TCLT_LOCUS3949</name>
</gene>
<evidence type="ECO:0000313" key="4">
    <source>
        <dbReference type="WBParaSite" id="TCLT_0000396001-mRNA-1"/>
    </source>
</evidence>
<proteinExistence type="predicted"/>
<protein>
    <submittedName>
        <fullName evidence="2 4">Uncharacterized protein</fullName>
    </submittedName>
</protein>
<dbReference type="Proteomes" id="UP000276776">
    <property type="component" value="Unassembled WGS sequence"/>
</dbReference>
<feature type="region of interest" description="Disordered" evidence="1">
    <location>
        <begin position="68"/>
        <end position="93"/>
    </location>
</feature>
<organism evidence="4">
    <name type="scientific">Thelazia callipaeda</name>
    <name type="common">Oriental eyeworm</name>
    <name type="synonym">Parasitic nematode</name>
    <dbReference type="NCBI Taxonomy" id="103827"/>
    <lineage>
        <taxon>Eukaryota</taxon>
        <taxon>Metazoa</taxon>
        <taxon>Ecdysozoa</taxon>
        <taxon>Nematoda</taxon>
        <taxon>Chromadorea</taxon>
        <taxon>Rhabditida</taxon>
        <taxon>Spirurina</taxon>
        <taxon>Spiruromorpha</taxon>
        <taxon>Thelazioidea</taxon>
        <taxon>Thelaziidae</taxon>
        <taxon>Thelazia</taxon>
    </lineage>
</organism>
<accession>A0A0N5CUL2</accession>
<sequence length="119" mass="13029">MIHLWMDRPNDLVSSSKTKSNVRLSKYVSISDGNRNNCTNSTNYYAGTTESGSNSTATSALRKCCRSTSVAAEESRSQRTQGKSNHRSRSKSVFAHKQWLDGAMSGTGITSELFKVTNA</sequence>